<dbReference type="RefSeq" id="WP_013345005.1">
    <property type="nucleotide sequence ID" value="NC_014541.1"/>
</dbReference>
<gene>
    <name evidence="6" type="ordered locus">Fbal_1495</name>
</gene>
<feature type="transmembrane region" description="Helical" evidence="5">
    <location>
        <begin position="72"/>
        <end position="90"/>
    </location>
</feature>
<dbReference type="Proteomes" id="UP000006683">
    <property type="component" value="Chromosome"/>
</dbReference>
<evidence type="ECO:0000256" key="2">
    <source>
        <dbReference type="ARBA" id="ARBA00022692"/>
    </source>
</evidence>
<dbReference type="eggNOG" id="COG1495">
    <property type="taxonomic scope" value="Bacteria"/>
</dbReference>
<protein>
    <submittedName>
        <fullName evidence="6">Disulfide bond formation protein DsbB</fullName>
    </submittedName>
</protein>
<dbReference type="KEGG" id="fbl:Fbal_1495"/>
<comment type="subcellular location">
    <subcellularLocation>
        <location evidence="1">Membrane</location>
        <topology evidence="1">Multi-pass membrane protein</topology>
    </subcellularLocation>
</comment>
<dbReference type="GO" id="GO:0015035">
    <property type="term" value="F:protein-disulfide reductase activity"/>
    <property type="evidence" value="ECO:0007669"/>
    <property type="project" value="InterPro"/>
</dbReference>
<dbReference type="OrthoDB" id="5288276at2"/>
<dbReference type="InterPro" id="IPR023380">
    <property type="entry name" value="DsbB-like_sf"/>
</dbReference>
<dbReference type="EMBL" id="CP002209">
    <property type="protein sequence ID" value="ADN75699.1"/>
    <property type="molecule type" value="Genomic_DNA"/>
</dbReference>
<organism evidence="6 7">
    <name type="scientific">Ferrimonas balearica (strain DSM 9799 / CCM 4581 / KCTC 23876 / PAT)</name>
    <dbReference type="NCBI Taxonomy" id="550540"/>
    <lineage>
        <taxon>Bacteria</taxon>
        <taxon>Pseudomonadati</taxon>
        <taxon>Pseudomonadota</taxon>
        <taxon>Gammaproteobacteria</taxon>
        <taxon>Alteromonadales</taxon>
        <taxon>Ferrimonadaceae</taxon>
        <taxon>Ferrimonas</taxon>
    </lineage>
</organism>
<dbReference type="PROSITE" id="PS51257">
    <property type="entry name" value="PROKAR_LIPOPROTEIN"/>
    <property type="match status" value="1"/>
</dbReference>
<keyword evidence="3 5" id="KW-1133">Transmembrane helix</keyword>
<name>E1SP74_FERBD</name>
<dbReference type="HOGENOM" id="CLU_045364_0_0_6"/>
<keyword evidence="2 5" id="KW-0812">Transmembrane</keyword>
<dbReference type="GeneID" id="67181712"/>
<evidence type="ECO:0000256" key="1">
    <source>
        <dbReference type="ARBA" id="ARBA00004141"/>
    </source>
</evidence>
<evidence type="ECO:0000256" key="5">
    <source>
        <dbReference type="SAM" id="Phobius"/>
    </source>
</evidence>
<evidence type="ECO:0000256" key="4">
    <source>
        <dbReference type="ARBA" id="ARBA00023136"/>
    </source>
</evidence>
<reference evidence="6 7" key="1">
    <citation type="journal article" date="2010" name="Stand. Genomic Sci.">
        <title>Complete genome sequence of Ferrimonas balearica type strain (PAT).</title>
        <authorList>
            <person name="Nolan M."/>
            <person name="Sikorski J."/>
            <person name="Davenport K."/>
            <person name="Lucas S."/>
            <person name="Glavina Del Rio T."/>
            <person name="Tice H."/>
            <person name="Cheng J."/>
            <person name="Goodwin L."/>
            <person name="Pitluck S."/>
            <person name="Liolios K."/>
            <person name="Ivanova N."/>
            <person name="Mavromatis K."/>
            <person name="Ovchinnikova G."/>
            <person name="Pati A."/>
            <person name="Chen A."/>
            <person name="Palaniappan K."/>
            <person name="Land M."/>
            <person name="Hauser L."/>
            <person name="Chang Y."/>
            <person name="Jeffries C."/>
            <person name="Tapia R."/>
            <person name="Brettin T."/>
            <person name="Detter J."/>
            <person name="Han C."/>
            <person name="Yasawong M."/>
            <person name="Rohde M."/>
            <person name="Tindall B."/>
            <person name="Goker M."/>
            <person name="Woyke T."/>
            <person name="Bristow J."/>
            <person name="Eisen J."/>
            <person name="Markowitz V."/>
            <person name="Hugenholtz P."/>
            <person name="Kyrpides N."/>
            <person name="Klenk H."/>
            <person name="Lapidus A."/>
        </authorList>
    </citation>
    <scope>NUCLEOTIDE SEQUENCE [LARGE SCALE GENOMIC DNA]</scope>
    <source>
        <strain evidence="7">DSM 9799 / CCM 4581 / KCTC 23876 / PAT</strain>
    </source>
</reference>
<feature type="transmembrane region" description="Helical" evidence="5">
    <location>
        <begin position="110"/>
        <end position="135"/>
    </location>
</feature>
<keyword evidence="7" id="KW-1185">Reference proteome</keyword>
<keyword evidence="4 5" id="KW-0472">Membrane</keyword>
<evidence type="ECO:0000313" key="6">
    <source>
        <dbReference type="EMBL" id="ADN75699.1"/>
    </source>
</evidence>
<dbReference type="SUPFAM" id="SSF158442">
    <property type="entry name" value="DsbB-like"/>
    <property type="match status" value="1"/>
</dbReference>
<dbReference type="Gene3D" id="1.20.1550.10">
    <property type="entry name" value="DsbB-like"/>
    <property type="match status" value="1"/>
</dbReference>
<dbReference type="STRING" id="550540.Fbal_1495"/>
<feature type="transmembrane region" description="Helical" evidence="5">
    <location>
        <begin position="47"/>
        <end position="65"/>
    </location>
</feature>
<dbReference type="Pfam" id="PF02600">
    <property type="entry name" value="DsbB"/>
    <property type="match status" value="1"/>
</dbReference>
<proteinExistence type="predicted"/>
<evidence type="ECO:0000256" key="3">
    <source>
        <dbReference type="ARBA" id="ARBA00022989"/>
    </source>
</evidence>
<dbReference type="GO" id="GO:0016020">
    <property type="term" value="C:membrane"/>
    <property type="evidence" value="ECO:0007669"/>
    <property type="project" value="UniProtKB-SubCell"/>
</dbReference>
<evidence type="ECO:0000313" key="7">
    <source>
        <dbReference type="Proteomes" id="UP000006683"/>
    </source>
</evidence>
<dbReference type="GO" id="GO:0006457">
    <property type="term" value="P:protein folding"/>
    <property type="evidence" value="ECO:0007669"/>
    <property type="project" value="InterPro"/>
</dbReference>
<sequence>MQARDAIFNKLASFASVVIMALPVGIACFIFGFLMKDNPCAFCWQERTAMILVALTALYIVRFGLKPKYIGALVWLGIYGAWMASVHTSINLGSDIGQGFSVKIMGAHTYTWALLVFVVVLVVVAALMMFLGNRFPGKPTQTPGNPALVKVVASVFLFVISGNIVQAFTQTGPPPFVGQDSPGRVSFNPKFMSWELDHWPTYGPDARGAYAISDPSYDQVNRTSPMFDGAALPVSAQQALPAAISSRITAIDYEPVSQRYAVVTSDMWVYILDNSLSRILTQAKIDGMYMIHISPLAGVAFTSENELVVLGDNKAFAKLVLQPDQTWEVNYRRFNESTDGIGESERGQFATVRAKLSYAAALAYDKDAEQLVTVTAANERGDNLVASRFALEDMTLSAEANFNLGDKQDRWMANLPMLTGYAIDGPHSFLLSGSAGEVLMMNTETGAIDHGIRLATPANPQGLVKVGNNLMTVAFDNGVNTLYRFEL</sequence>
<accession>E1SP74</accession>
<dbReference type="AlphaFoldDB" id="E1SP74"/>
<feature type="transmembrane region" description="Helical" evidence="5">
    <location>
        <begin position="12"/>
        <end position="35"/>
    </location>
</feature>
<feature type="transmembrane region" description="Helical" evidence="5">
    <location>
        <begin position="147"/>
        <end position="168"/>
    </location>
</feature>
<dbReference type="InterPro" id="IPR003752">
    <property type="entry name" value="DiS_bond_form_DsbB/BdbC"/>
</dbReference>